<feature type="region of interest" description="Disordered" evidence="4">
    <location>
        <begin position="254"/>
        <end position="354"/>
    </location>
</feature>
<reference evidence="6 7" key="1">
    <citation type="submission" date="2024-10" db="EMBL/GenBank/DDBJ databases">
        <title>The Natural Products Discovery Center: Release of the First 8490 Sequenced Strains for Exploring Actinobacteria Biosynthetic Diversity.</title>
        <authorList>
            <person name="Kalkreuter E."/>
            <person name="Kautsar S.A."/>
            <person name="Yang D."/>
            <person name="Bader C.D."/>
            <person name="Teijaro C.N."/>
            <person name="Fluegel L."/>
            <person name="Davis C.M."/>
            <person name="Simpson J.R."/>
            <person name="Lauterbach L."/>
            <person name="Steele A.D."/>
            <person name="Gui C."/>
            <person name="Meng S."/>
            <person name="Li G."/>
            <person name="Viehrig K."/>
            <person name="Ye F."/>
            <person name="Su P."/>
            <person name="Kiefer A.F."/>
            <person name="Nichols A."/>
            <person name="Cepeda A.J."/>
            <person name="Yan W."/>
            <person name="Fan B."/>
            <person name="Jiang Y."/>
            <person name="Adhikari A."/>
            <person name="Zheng C.-J."/>
            <person name="Schuster L."/>
            <person name="Cowan T.M."/>
            <person name="Smanski M.J."/>
            <person name="Chevrette M.G."/>
            <person name="De Carvalho L.P.S."/>
            <person name="Shen B."/>
        </authorList>
    </citation>
    <scope>NUCLEOTIDE SEQUENCE [LARGE SCALE GENOMIC DNA]</scope>
    <source>
        <strain evidence="6 7">NPDC003029</strain>
    </source>
</reference>
<keyword evidence="1 3" id="KW-0238">DNA-binding</keyword>
<feature type="compositionally biased region" description="Basic and acidic residues" evidence="4">
    <location>
        <begin position="254"/>
        <end position="263"/>
    </location>
</feature>
<comment type="function">
    <text evidence="3">With LigD forms a non-homologous end joining (NHEJ) DNA repair enzyme, which repairs dsDNA breaks with reduced fidelity. Binds linear dsDNA with 5'- and 3'- overhangs but not closed circular dsDNA nor ssDNA. Recruits and stimulates the ligase activity of LigD.</text>
</comment>
<comment type="similarity">
    <text evidence="3">Belongs to the prokaryotic Ku family.</text>
</comment>
<evidence type="ECO:0000256" key="3">
    <source>
        <dbReference type="HAMAP-Rule" id="MF_01875"/>
    </source>
</evidence>
<gene>
    <name evidence="3" type="primary">ku</name>
    <name evidence="6" type="ORF">ACFYWW_24915</name>
</gene>
<protein>
    <recommendedName>
        <fullName evidence="3">Non-homologous end joining protein Ku</fullName>
    </recommendedName>
</protein>
<dbReference type="SMART" id="SM00559">
    <property type="entry name" value="Ku78"/>
    <property type="match status" value="1"/>
</dbReference>
<dbReference type="RefSeq" id="WP_387896901.1">
    <property type="nucleotide sequence ID" value="NZ_JBIAPK010000008.1"/>
</dbReference>
<dbReference type="CDD" id="cd00789">
    <property type="entry name" value="KU_like"/>
    <property type="match status" value="1"/>
</dbReference>
<feature type="domain" description="Ku" evidence="5">
    <location>
        <begin position="53"/>
        <end position="182"/>
    </location>
</feature>
<accession>A0ABW6RK58</accession>
<dbReference type="Proteomes" id="UP001601976">
    <property type="component" value="Unassembled WGS sequence"/>
</dbReference>
<organism evidence="6 7">
    <name type="scientific">Streptomyces flavidovirens</name>
    <dbReference type="NCBI Taxonomy" id="67298"/>
    <lineage>
        <taxon>Bacteria</taxon>
        <taxon>Bacillati</taxon>
        <taxon>Actinomycetota</taxon>
        <taxon>Actinomycetes</taxon>
        <taxon>Kitasatosporales</taxon>
        <taxon>Streptomycetaceae</taxon>
        <taxon>Streptomyces</taxon>
    </lineage>
</organism>
<dbReference type="Gene3D" id="2.40.290.10">
    <property type="match status" value="1"/>
</dbReference>
<dbReference type="NCBIfam" id="TIGR02772">
    <property type="entry name" value="Ku_bact"/>
    <property type="match status" value="1"/>
</dbReference>
<dbReference type="PANTHER" id="PTHR41251:SF1">
    <property type="entry name" value="NON-HOMOLOGOUS END JOINING PROTEIN KU"/>
    <property type="match status" value="1"/>
</dbReference>
<evidence type="ECO:0000313" key="7">
    <source>
        <dbReference type="Proteomes" id="UP001601976"/>
    </source>
</evidence>
<dbReference type="InterPro" id="IPR006164">
    <property type="entry name" value="DNA_bd_Ku70/Ku80"/>
</dbReference>
<comment type="caution">
    <text evidence="6">The sequence shown here is derived from an EMBL/GenBank/DDBJ whole genome shotgun (WGS) entry which is preliminary data.</text>
</comment>
<evidence type="ECO:0000256" key="4">
    <source>
        <dbReference type="SAM" id="MobiDB-lite"/>
    </source>
</evidence>
<comment type="subunit">
    <text evidence="3">Homodimer. Interacts with LigD.</text>
</comment>
<dbReference type="Pfam" id="PF02735">
    <property type="entry name" value="Ku"/>
    <property type="match status" value="1"/>
</dbReference>
<dbReference type="SUPFAM" id="SSF100939">
    <property type="entry name" value="SPOC domain-like"/>
    <property type="match status" value="1"/>
</dbReference>
<dbReference type="HAMAP" id="MF_01875">
    <property type="entry name" value="Prokaryotic_Ku"/>
    <property type="match status" value="1"/>
</dbReference>
<keyword evidence="3" id="KW-0234">DNA repair</keyword>
<name>A0ABW6RK58_9ACTN</name>
<dbReference type="PIRSF" id="PIRSF006493">
    <property type="entry name" value="Prok_Ku"/>
    <property type="match status" value="1"/>
</dbReference>
<dbReference type="InterPro" id="IPR016194">
    <property type="entry name" value="SPOC-like_C_dom_sf"/>
</dbReference>
<keyword evidence="3" id="KW-0227">DNA damage</keyword>
<dbReference type="EMBL" id="JBIAPK010000008">
    <property type="protein sequence ID" value="MFF3341932.1"/>
    <property type="molecule type" value="Genomic_DNA"/>
</dbReference>
<feature type="compositionally biased region" description="Basic and acidic residues" evidence="4">
    <location>
        <begin position="277"/>
        <end position="299"/>
    </location>
</feature>
<keyword evidence="2 3" id="KW-0233">DNA recombination</keyword>
<evidence type="ECO:0000256" key="1">
    <source>
        <dbReference type="ARBA" id="ARBA00023125"/>
    </source>
</evidence>
<sequence>MARPVWSGALTFGLVSLPVQMFTATDSHTVHFHQLQRGTSDRVRNKRVNERTGEEVPLDEIVKGYDAGNEYVLIEPGELEDIAPGRSQAVEITGFVDLEQVEPIFFDKTYYLGPKGKEYAKIYALLEKALAEAGKAGIATFVMRNRQYLVAVKAEGGLLTLHTLHWADEIRDPRREIGTLPDSTDVTSRELKMAEQLIETLSMDWKPEEFHDTFQEQVTKLIEAKRTGESVEKAEPPAAATNVVDLMEALRASVDRAKSPEGRGKRKTAAADAPVARIKDAADKRRAGRAAKPEQETKPKQTKRAKASSFDSLTKAELYQRATDAGIPGRSSMTREELIKALSGKRGRRSAEAS</sequence>
<proteinExistence type="inferred from homology"/>
<evidence type="ECO:0000256" key="2">
    <source>
        <dbReference type="ARBA" id="ARBA00023172"/>
    </source>
</evidence>
<evidence type="ECO:0000259" key="5">
    <source>
        <dbReference type="SMART" id="SM00559"/>
    </source>
</evidence>
<dbReference type="PANTHER" id="PTHR41251">
    <property type="entry name" value="NON-HOMOLOGOUS END JOINING PROTEIN KU"/>
    <property type="match status" value="1"/>
</dbReference>
<evidence type="ECO:0000313" key="6">
    <source>
        <dbReference type="EMBL" id="MFF3341932.1"/>
    </source>
</evidence>
<dbReference type="InterPro" id="IPR009187">
    <property type="entry name" value="Prok_Ku"/>
</dbReference>
<keyword evidence="7" id="KW-1185">Reference proteome</keyword>